<dbReference type="PANTHER" id="PTHR46936">
    <property type="entry name" value="ARABINOSYLTRANSFERASE XEG113"/>
    <property type="match status" value="1"/>
</dbReference>
<dbReference type="Proteomes" id="UP001465755">
    <property type="component" value="Unassembled WGS sequence"/>
</dbReference>
<dbReference type="InterPro" id="IPR005069">
    <property type="entry name" value="Nucl-diP-sugar_transferase"/>
</dbReference>
<comment type="caution">
    <text evidence="2">The sequence shown here is derived from an EMBL/GenBank/DDBJ whole genome shotgun (WGS) entry which is preliminary data.</text>
</comment>
<organism evidence="2 3">
    <name type="scientific">Symbiochloris irregularis</name>
    <dbReference type="NCBI Taxonomy" id="706552"/>
    <lineage>
        <taxon>Eukaryota</taxon>
        <taxon>Viridiplantae</taxon>
        <taxon>Chlorophyta</taxon>
        <taxon>core chlorophytes</taxon>
        <taxon>Trebouxiophyceae</taxon>
        <taxon>Trebouxiales</taxon>
        <taxon>Trebouxiaceae</taxon>
        <taxon>Symbiochloris</taxon>
    </lineage>
</organism>
<proteinExistence type="predicted"/>
<dbReference type="EMBL" id="JALJOQ010000263">
    <property type="protein sequence ID" value="KAK9786808.1"/>
    <property type="molecule type" value="Genomic_DNA"/>
</dbReference>
<gene>
    <name evidence="2" type="ORF">WJX73_009956</name>
</gene>
<dbReference type="GO" id="GO:0005794">
    <property type="term" value="C:Golgi apparatus"/>
    <property type="evidence" value="ECO:0007669"/>
    <property type="project" value="TreeGrafter"/>
</dbReference>
<reference evidence="2 3" key="1">
    <citation type="journal article" date="2024" name="Nat. Commun.">
        <title>Phylogenomics reveals the evolutionary origins of lichenization in chlorophyte algae.</title>
        <authorList>
            <person name="Puginier C."/>
            <person name="Libourel C."/>
            <person name="Otte J."/>
            <person name="Skaloud P."/>
            <person name="Haon M."/>
            <person name="Grisel S."/>
            <person name="Petersen M."/>
            <person name="Berrin J.G."/>
            <person name="Delaux P.M."/>
            <person name="Dal Grande F."/>
            <person name="Keller J."/>
        </authorList>
    </citation>
    <scope>NUCLEOTIDE SEQUENCE [LARGE SCALE GENOMIC DNA]</scope>
    <source>
        <strain evidence="2 3">SAG 2036</strain>
    </source>
</reference>
<protein>
    <recommendedName>
        <fullName evidence="1">Nucleotide-diphospho-sugar transferase domain-containing protein</fullName>
    </recommendedName>
</protein>
<evidence type="ECO:0000313" key="3">
    <source>
        <dbReference type="Proteomes" id="UP001465755"/>
    </source>
</evidence>
<evidence type="ECO:0000313" key="2">
    <source>
        <dbReference type="EMBL" id="KAK9786808.1"/>
    </source>
</evidence>
<dbReference type="Pfam" id="PF03407">
    <property type="entry name" value="Nucleotid_trans"/>
    <property type="match status" value="1"/>
</dbReference>
<dbReference type="InterPro" id="IPR053250">
    <property type="entry name" value="Glycosyltransferase_77"/>
</dbReference>
<name>A0AAW1NK02_9CHLO</name>
<dbReference type="GO" id="GO:0052636">
    <property type="term" value="F:arabinosyltransferase activity"/>
    <property type="evidence" value="ECO:0007669"/>
    <property type="project" value="TreeGrafter"/>
</dbReference>
<dbReference type="AlphaFoldDB" id="A0AAW1NK02"/>
<keyword evidence="3" id="KW-1185">Reference proteome</keyword>
<dbReference type="GO" id="GO:0052325">
    <property type="term" value="P:cell wall pectin biosynthetic process"/>
    <property type="evidence" value="ECO:0007669"/>
    <property type="project" value="TreeGrafter"/>
</dbReference>
<dbReference type="PANTHER" id="PTHR46936:SF1">
    <property type="entry name" value="ARABINOSYLTRANSFERASE XEG113"/>
    <property type="match status" value="1"/>
</dbReference>
<feature type="domain" description="Nucleotide-diphospho-sugar transferase" evidence="1">
    <location>
        <begin position="200"/>
        <end position="423"/>
    </location>
</feature>
<sequence length="600" mass="66091">MRGRHPVRWRNICVLSTVGLGLLCGIVALHGRQVQRSFDHTSNAARTLTGREQLTGRHAASIRATDQLLVKADTSATVKMSTLARRFALSPEQAQQNAQRLQAAREMQIPMELLYQGPVDPSASNASLLAYLTTQVASAVGAQEQDPQDAGTSAQEGLPPLSRQVLRDIIADGTVFLTLVDTEMLDWAFNWVEHLVEWGMTNLLVGAMDAACGRALKAAGVPGFDVAASRLPVMPPGSTVALEGSNMAGQQKVAALMALMSFNLDVVYSEADVTWMRDPTEYLEQYEDVEVLVASDALRSSLQGGEDGLELATHLLQQPGTLSTSIVVLRHRPQTLELLSLWMQRLVSNPDTEDGAALESILSRAVIGNSTADASARVLGSHHGSATLGVLPISLFANGHTYFVQRLFEKQETEMEDFHLMAMSSQLNQVRQGMAMALVLQRTLIMPPLTCFCDRHWLRLDKCRAPGAAEFELPFTCPMDHVMEVAHLEEQPELHGPPIAIREHDFLRNSRVPMRIKTDSHRLLVPSHVPSLFPGDMSLETRRHAMPMNPSDRQLRSMLTPLEHFQVLAVRDVQHAFGGFEGLEDARIFAKRLQHIPAKC</sequence>
<evidence type="ECO:0000259" key="1">
    <source>
        <dbReference type="Pfam" id="PF03407"/>
    </source>
</evidence>
<accession>A0AAW1NK02</accession>